<dbReference type="HOGENOM" id="CLU_039512_1_1_9"/>
<dbReference type="STRING" id="292459.STH2187"/>
<dbReference type="InterPro" id="IPR008533">
    <property type="entry name" value="DUF815"/>
</dbReference>
<keyword evidence="3" id="KW-1185">Reference proteome</keyword>
<dbReference type="CDD" id="cd00009">
    <property type="entry name" value="AAA"/>
    <property type="match status" value="1"/>
</dbReference>
<dbReference type="PANTHER" id="PTHR42935">
    <property type="entry name" value="SLR0930 PROTEIN"/>
    <property type="match status" value="1"/>
</dbReference>
<evidence type="ECO:0000313" key="2">
    <source>
        <dbReference type="EMBL" id="BAD41172.1"/>
    </source>
</evidence>
<dbReference type="Proteomes" id="UP000000417">
    <property type="component" value="Chromosome"/>
</dbReference>
<gene>
    <name evidence="2" type="ordered locus">STH2187</name>
</gene>
<evidence type="ECO:0000259" key="1">
    <source>
        <dbReference type="SMART" id="SM00382"/>
    </source>
</evidence>
<protein>
    <recommendedName>
        <fullName evidence="1">AAA+ ATPase domain-containing protein</fullName>
    </recommendedName>
</protein>
<sequence length="426" mass="47199">MWPQPDSLVLYQDLFAGGPGAAMAAFLRALPQGGEAARGAYLDLVRALYRAGDLPGPTGDAWQDYVIHGVLCADNAFTRAAAAGTVSGPLRDAAAWDLMHLQRCFRLSRLRTRALLGGGVADEQLPTWAGRPEADGAGPFASPAFRSMAHRLARAEAWAELVDDLAAFHRAQGFGPVARTWFLAWDGATLLPVEEPDLVDLDDLAGLEEQKAAIRENTEAFLRGGVGQNLLLYGPRGTGKSSLVRALALRYGEAGLRLVEVSRDRLGSLGDLYRTVRRYPQRFVLFLDDLTFEADDAGYRAFKSLLEGALARRPPNLVLYVTTNRRHMVPERWSDRNGPEEAEVHGQDALEERLSLADRFGRTILFLRPDQEEYLRIVEHLAARRGLPVGREELREAARRWALWQNGLSGRTARHFVDELEARLRA</sequence>
<feature type="domain" description="AAA+ ATPase" evidence="1">
    <location>
        <begin position="226"/>
        <end position="370"/>
    </location>
</feature>
<dbReference type="EMBL" id="AP006840">
    <property type="protein sequence ID" value="BAD41172.1"/>
    <property type="molecule type" value="Genomic_DNA"/>
</dbReference>
<dbReference type="InterPro" id="IPR027417">
    <property type="entry name" value="P-loop_NTPase"/>
</dbReference>
<dbReference type="PANTHER" id="PTHR42935:SF1">
    <property type="entry name" value="SLR0930 PROTEIN"/>
    <property type="match status" value="1"/>
</dbReference>
<dbReference type="Pfam" id="PF05673">
    <property type="entry name" value="DUF815"/>
    <property type="match status" value="1"/>
</dbReference>
<dbReference type="InterPro" id="IPR003593">
    <property type="entry name" value="AAA+_ATPase"/>
</dbReference>
<reference evidence="2 3" key="1">
    <citation type="journal article" date="2004" name="Nucleic Acids Res.">
        <title>Genome sequence of Symbiobacterium thermophilum, an uncultivable bacterium that depends on microbial commensalism.</title>
        <authorList>
            <person name="Ueda K."/>
            <person name="Yamashita A."/>
            <person name="Ishikawa J."/>
            <person name="Shimada M."/>
            <person name="Watsuji T."/>
            <person name="Morimura K."/>
            <person name="Ikeda H."/>
            <person name="Hattori M."/>
            <person name="Beppu T."/>
        </authorList>
    </citation>
    <scope>NUCLEOTIDE SEQUENCE [LARGE SCALE GENOMIC DNA]</scope>
    <source>
        <strain evidence="3">T / IAM 14863</strain>
    </source>
</reference>
<dbReference type="Gene3D" id="3.40.50.300">
    <property type="entry name" value="P-loop containing nucleotide triphosphate hydrolases"/>
    <property type="match status" value="1"/>
</dbReference>
<accession>Q67MC1</accession>
<organism evidence="2 3">
    <name type="scientific">Symbiobacterium thermophilum (strain DSM 24528 / JCM 14929 / IAM 14863 / T)</name>
    <dbReference type="NCBI Taxonomy" id="292459"/>
    <lineage>
        <taxon>Bacteria</taxon>
        <taxon>Bacillati</taxon>
        <taxon>Bacillota</taxon>
        <taxon>Clostridia</taxon>
        <taxon>Eubacteriales</taxon>
        <taxon>Symbiobacteriaceae</taxon>
        <taxon>Symbiobacterium</taxon>
    </lineage>
</organism>
<dbReference type="SMART" id="SM00382">
    <property type="entry name" value="AAA"/>
    <property type="match status" value="1"/>
</dbReference>
<dbReference type="AlphaFoldDB" id="Q67MC1"/>
<dbReference type="eggNOG" id="COG2607">
    <property type="taxonomic scope" value="Bacteria"/>
</dbReference>
<dbReference type="KEGG" id="sth:STH2187"/>
<evidence type="ECO:0000313" key="3">
    <source>
        <dbReference type="Proteomes" id="UP000000417"/>
    </source>
</evidence>
<dbReference type="SUPFAM" id="SSF52540">
    <property type="entry name" value="P-loop containing nucleoside triphosphate hydrolases"/>
    <property type="match status" value="1"/>
</dbReference>
<name>Q67MC1_SYMTH</name>
<proteinExistence type="predicted"/>